<feature type="domain" description="Vps16 C-terminal" evidence="1">
    <location>
        <begin position="1"/>
        <end position="138"/>
    </location>
</feature>
<gene>
    <name evidence="2" type="ORF">RFI_00335</name>
</gene>
<keyword evidence="3" id="KW-1185">Reference proteome</keyword>
<dbReference type="AlphaFoldDB" id="X6PGB0"/>
<comment type="caution">
    <text evidence="2">The sequence shown here is derived from an EMBL/GenBank/DDBJ whole genome shotgun (WGS) entry which is preliminary data.</text>
</comment>
<dbReference type="GO" id="GO:0006886">
    <property type="term" value="P:intracellular protein transport"/>
    <property type="evidence" value="ECO:0007669"/>
    <property type="project" value="InterPro"/>
</dbReference>
<organism evidence="2 3">
    <name type="scientific">Reticulomyxa filosa</name>
    <dbReference type="NCBI Taxonomy" id="46433"/>
    <lineage>
        <taxon>Eukaryota</taxon>
        <taxon>Sar</taxon>
        <taxon>Rhizaria</taxon>
        <taxon>Retaria</taxon>
        <taxon>Foraminifera</taxon>
        <taxon>Monothalamids</taxon>
        <taxon>Reticulomyxidae</taxon>
        <taxon>Reticulomyxa</taxon>
    </lineage>
</organism>
<dbReference type="InterPro" id="IPR038132">
    <property type="entry name" value="Vps16_C_sf"/>
</dbReference>
<dbReference type="PANTHER" id="PTHR12811:SF0">
    <property type="entry name" value="VACUOLAR PROTEIN SORTING-ASSOCIATED PROTEIN 16 HOMOLOG"/>
    <property type="match status" value="1"/>
</dbReference>
<evidence type="ECO:0000313" key="3">
    <source>
        <dbReference type="Proteomes" id="UP000023152"/>
    </source>
</evidence>
<dbReference type="GO" id="GO:0042144">
    <property type="term" value="P:vacuole fusion, non-autophagic"/>
    <property type="evidence" value="ECO:0007669"/>
    <property type="project" value="TreeGrafter"/>
</dbReference>
<evidence type="ECO:0000313" key="2">
    <source>
        <dbReference type="EMBL" id="ETO36727.1"/>
    </source>
</evidence>
<reference evidence="2 3" key="1">
    <citation type="journal article" date="2013" name="Curr. Biol.">
        <title>The Genome of the Foraminiferan Reticulomyxa filosa.</title>
        <authorList>
            <person name="Glockner G."/>
            <person name="Hulsmann N."/>
            <person name="Schleicher M."/>
            <person name="Noegel A.A."/>
            <person name="Eichinger L."/>
            <person name="Gallinger C."/>
            <person name="Pawlowski J."/>
            <person name="Sierra R."/>
            <person name="Euteneuer U."/>
            <person name="Pillet L."/>
            <person name="Moustafa A."/>
            <person name="Platzer M."/>
            <person name="Groth M."/>
            <person name="Szafranski K."/>
            <person name="Schliwa M."/>
        </authorList>
    </citation>
    <scope>NUCLEOTIDE SEQUENCE [LARGE SCALE GENOMIC DNA]</scope>
</reference>
<dbReference type="GO" id="GO:0016197">
    <property type="term" value="P:endosomal transport"/>
    <property type="evidence" value="ECO:0007669"/>
    <property type="project" value="TreeGrafter"/>
</dbReference>
<name>X6PGB0_RETFI</name>
<dbReference type="EMBL" id="ASPP01000345">
    <property type="protein sequence ID" value="ETO36727.1"/>
    <property type="molecule type" value="Genomic_DNA"/>
</dbReference>
<dbReference type="InterPro" id="IPR006925">
    <property type="entry name" value="Vps16_C"/>
</dbReference>
<dbReference type="GO" id="GO:0005768">
    <property type="term" value="C:endosome"/>
    <property type="evidence" value="ECO:0007669"/>
    <property type="project" value="TreeGrafter"/>
</dbReference>
<proteinExistence type="predicted"/>
<dbReference type="PANTHER" id="PTHR12811">
    <property type="entry name" value="VACUOLAR PROTEIN SORTING VPS16"/>
    <property type="match status" value="1"/>
</dbReference>
<dbReference type="Pfam" id="PF04840">
    <property type="entry name" value="Vps16_C"/>
    <property type="match status" value="1"/>
</dbReference>
<sequence length="145" mass="17171">SVAETLRILFEYDKLAQASEIKKELEVSDKLWWHLLCDTYAKADKWSALEEYIEKNTSKRNPPPIGYLFIIELCVQHRQTDRAKYYISKLHDLHEKLEWFCQLKLWNEAVDAAYAEKAVDALQTIQRTCKDQAVLRKIEQLLEKL</sequence>
<protein>
    <recommendedName>
        <fullName evidence="1">Vps16 C-terminal domain-containing protein</fullName>
    </recommendedName>
</protein>
<dbReference type="GO" id="GO:0030897">
    <property type="term" value="C:HOPS complex"/>
    <property type="evidence" value="ECO:0007669"/>
    <property type="project" value="TreeGrafter"/>
</dbReference>
<feature type="non-terminal residue" evidence="2">
    <location>
        <position position="1"/>
    </location>
</feature>
<evidence type="ECO:0000259" key="1">
    <source>
        <dbReference type="Pfam" id="PF04840"/>
    </source>
</evidence>
<dbReference type="Proteomes" id="UP000023152">
    <property type="component" value="Unassembled WGS sequence"/>
</dbReference>
<accession>X6PGB0</accession>
<dbReference type="GO" id="GO:0005765">
    <property type="term" value="C:lysosomal membrane"/>
    <property type="evidence" value="ECO:0007669"/>
    <property type="project" value="TreeGrafter"/>
</dbReference>
<dbReference type="OrthoDB" id="1792at2759"/>
<dbReference type="GO" id="GO:0003779">
    <property type="term" value="F:actin binding"/>
    <property type="evidence" value="ECO:0007669"/>
    <property type="project" value="TreeGrafter"/>
</dbReference>
<dbReference type="Gene3D" id="1.10.150.780">
    <property type="entry name" value="Vps16, C-terminal region"/>
    <property type="match status" value="1"/>
</dbReference>
<dbReference type="InterPro" id="IPR016534">
    <property type="entry name" value="VPS16"/>
</dbReference>